<dbReference type="InterPro" id="IPR027268">
    <property type="entry name" value="Peptidase_M4/M1_CTD_sf"/>
</dbReference>
<evidence type="ECO:0000256" key="3">
    <source>
        <dbReference type="ARBA" id="ARBA00022670"/>
    </source>
</evidence>
<comment type="similarity">
    <text evidence="2">Belongs to the peptidase M1 family.</text>
</comment>
<evidence type="ECO:0000256" key="4">
    <source>
        <dbReference type="ARBA" id="ARBA00022723"/>
    </source>
</evidence>
<dbReference type="GO" id="GO:0005615">
    <property type="term" value="C:extracellular space"/>
    <property type="evidence" value="ECO:0007669"/>
    <property type="project" value="TreeGrafter"/>
</dbReference>
<evidence type="ECO:0000256" key="2">
    <source>
        <dbReference type="ARBA" id="ARBA00010136"/>
    </source>
</evidence>
<dbReference type="STRING" id="451379.A0A0N5AFC4"/>
<dbReference type="WBParaSite" id="SMUV_0000297201-mRNA-1">
    <property type="protein sequence ID" value="SMUV_0000297201-mRNA-1"/>
    <property type="gene ID" value="SMUV_0000297201"/>
</dbReference>
<dbReference type="GO" id="GO:0006508">
    <property type="term" value="P:proteolysis"/>
    <property type="evidence" value="ECO:0007669"/>
    <property type="project" value="UniProtKB-KW"/>
</dbReference>
<dbReference type="GO" id="GO:0008270">
    <property type="term" value="F:zinc ion binding"/>
    <property type="evidence" value="ECO:0007669"/>
    <property type="project" value="InterPro"/>
</dbReference>
<evidence type="ECO:0000259" key="8">
    <source>
        <dbReference type="Pfam" id="PF01433"/>
    </source>
</evidence>
<feature type="domain" description="Peptidase M1 membrane alanine aminopeptidase" evidence="8">
    <location>
        <begin position="357"/>
        <end position="547"/>
    </location>
</feature>
<protein>
    <submittedName>
        <fullName evidence="11">Aminopeptidase</fullName>
    </submittedName>
</protein>
<keyword evidence="7" id="KW-0482">Metalloprotease</keyword>
<dbReference type="PANTHER" id="PTHR11533">
    <property type="entry name" value="PROTEASE M1 ZINC METALLOPROTEASE"/>
    <property type="match status" value="1"/>
</dbReference>
<evidence type="ECO:0000259" key="9">
    <source>
        <dbReference type="Pfam" id="PF17900"/>
    </source>
</evidence>
<keyword evidence="3" id="KW-0645">Protease</keyword>
<accession>A0A0N5AFC4</accession>
<comment type="cofactor">
    <cofactor evidence="1">
        <name>Zn(2+)</name>
        <dbReference type="ChEBI" id="CHEBI:29105"/>
    </cofactor>
</comment>
<organism evidence="10 11">
    <name type="scientific">Syphacia muris</name>
    <dbReference type="NCBI Taxonomy" id="451379"/>
    <lineage>
        <taxon>Eukaryota</taxon>
        <taxon>Metazoa</taxon>
        <taxon>Ecdysozoa</taxon>
        <taxon>Nematoda</taxon>
        <taxon>Chromadorea</taxon>
        <taxon>Rhabditida</taxon>
        <taxon>Spirurina</taxon>
        <taxon>Oxyuridomorpha</taxon>
        <taxon>Oxyuroidea</taxon>
        <taxon>Oxyuridae</taxon>
        <taxon>Syphacia</taxon>
    </lineage>
</organism>
<dbReference type="Gene3D" id="1.10.390.10">
    <property type="entry name" value="Neutral Protease Domain 2"/>
    <property type="match status" value="1"/>
</dbReference>
<dbReference type="InterPro" id="IPR042097">
    <property type="entry name" value="Aminopeptidase_N-like_N_sf"/>
</dbReference>
<sequence>MILTKSPYYCVVLFSILNIIHYCNAQIYLQNPTKISIITPIKYDITIQVPIASDGSLQEPGFVGSLMFEFQLNHLAEESRYAFIDSIRSQPEEIRPSFPVYDEFTDEDQKANALDMGTLGNRIKRRNITFDSLITETRLGALGMGNAELDEKSNSVTRSAILEPTSMAGSIKLNARNLTNFENITLTINGETITVTGIQQTNDEIEFFTEKELQSGRYVLYIEQYSGIFSNNSGAYFRNVGNLNTIISVDLFPNLAATVFPCIDSFSTRAHFQLTLLHPFNTTVISNTPIIEGPDPVGDLWMRTKFYDTPQLPTYLFGFTILPAEYKGTLSRSSPIPLTVYANTLTVLDEFVQCLIDVSTTTITLLKDILIEDLELPKIDIVLIPDFDEVVQSYGMISFGENVLLNTDEANMIFNIVQQIAHLWIGGLTNIAATREYCFMKDLTGYVAMKAMKIMTNNDNRYTTFRLAHQMKIQIAENFMFTSESLTLPSQLDRKTLLWRCNLKGILMLESIESVIGEEQLLNHIRTVLRSQRFSTFSLDDFLSLLRGYIVDGGINLAQTYDFWQKNGGFPAVSAVLHNDTMRLIQLNYGRLAKMGSFTWVQMPVWPLRLTLSSAPSPLYFMTTEGLDLAPMPNYTVSMVNLGFDHFYRVNYDITVWKQIQSIMRNNPEQFTKQARAQLINDFCYFSSQGMHEESNATEEVRRGWVKLIRDQPSKFDLCEWYIYGCEAGTRPTITAMKDAKETLWEMEAEIREAFEDSERFGCGIGSSGSVANRICNIIYGIDCL</sequence>
<keyword evidence="4" id="KW-0479">Metal-binding</keyword>
<proteinExistence type="inferred from homology"/>
<evidence type="ECO:0000256" key="6">
    <source>
        <dbReference type="ARBA" id="ARBA00022833"/>
    </source>
</evidence>
<dbReference type="Pfam" id="PF17900">
    <property type="entry name" value="Peptidase_M1_N"/>
    <property type="match status" value="1"/>
</dbReference>
<evidence type="ECO:0000256" key="5">
    <source>
        <dbReference type="ARBA" id="ARBA00022801"/>
    </source>
</evidence>
<dbReference type="SUPFAM" id="SSF63737">
    <property type="entry name" value="Leukotriene A4 hydrolase N-terminal domain"/>
    <property type="match status" value="1"/>
</dbReference>
<dbReference type="InterPro" id="IPR014782">
    <property type="entry name" value="Peptidase_M1_dom"/>
</dbReference>
<evidence type="ECO:0000313" key="11">
    <source>
        <dbReference type="WBParaSite" id="SMUV_0000297201-mRNA-1"/>
    </source>
</evidence>
<dbReference type="AlphaFoldDB" id="A0A0N5AFC4"/>
<dbReference type="InterPro" id="IPR001930">
    <property type="entry name" value="Peptidase_M1"/>
</dbReference>
<dbReference type="PANTHER" id="PTHR11533:SF192">
    <property type="entry name" value="GH"/>
    <property type="match status" value="1"/>
</dbReference>
<evidence type="ECO:0000256" key="1">
    <source>
        <dbReference type="ARBA" id="ARBA00001947"/>
    </source>
</evidence>
<dbReference type="InterPro" id="IPR045357">
    <property type="entry name" value="Aminopeptidase_N-like_N"/>
</dbReference>
<dbReference type="PRINTS" id="PR00756">
    <property type="entry name" value="ALADIPTASE"/>
</dbReference>
<name>A0A0N5AFC4_9BILA</name>
<keyword evidence="10" id="KW-1185">Reference proteome</keyword>
<keyword evidence="6" id="KW-0862">Zinc</keyword>
<dbReference type="Gene3D" id="2.60.40.1730">
    <property type="entry name" value="tricorn interacting facor f3 domain"/>
    <property type="match status" value="1"/>
</dbReference>
<dbReference type="SUPFAM" id="SSF55486">
    <property type="entry name" value="Metalloproteases ('zincins'), catalytic domain"/>
    <property type="match status" value="1"/>
</dbReference>
<dbReference type="Pfam" id="PF01433">
    <property type="entry name" value="Peptidase_M1"/>
    <property type="match status" value="1"/>
</dbReference>
<dbReference type="GO" id="GO:0005737">
    <property type="term" value="C:cytoplasm"/>
    <property type="evidence" value="ECO:0007669"/>
    <property type="project" value="TreeGrafter"/>
</dbReference>
<dbReference type="GO" id="GO:0016020">
    <property type="term" value="C:membrane"/>
    <property type="evidence" value="ECO:0007669"/>
    <property type="project" value="TreeGrafter"/>
</dbReference>
<dbReference type="GO" id="GO:0042277">
    <property type="term" value="F:peptide binding"/>
    <property type="evidence" value="ECO:0007669"/>
    <property type="project" value="TreeGrafter"/>
</dbReference>
<dbReference type="GO" id="GO:0070006">
    <property type="term" value="F:metalloaminopeptidase activity"/>
    <property type="evidence" value="ECO:0007669"/>
    <property type="project" value="TreeGrafter"/>
</dbReference>
<feature type="domain" description="Aminopeptidase N-like N-terminal" evidence="9">
    <location>
        <begin position="168"/>
        <end position="316"/>
    </location>
</feature>
<dbReference type="InterPro" id="IPR050344">
    <property type="entry name" value="Peptidase_M1_aminopeptidases"/>
</dbReference>
<evidence type="ECO:0000313" key="10">
    <source>
        <dbReference type="Proteomes" id="UP000046393"/>
    </source>
</evidence>
<dbReference type="Proteomes" id="UP000046393">
    <property type="component" value="Unplaced"/>
</dbReference>
<keyword evidence="5" id="KW-0378">Hydrolase</keyword>
<evidence type="ECO:0000256" key="7">
    <source>
        <dbReference type="ARBA" id="ARBA00023049"/>
    </source>
</evidence>
<dbReference type="GO" id="GO:0043171">
    <property type="term" value="P:peptide catabolic process"/>
    <property type="evidence" value="ECO:0007669"/>
    <property type="project" value="TreeGrafter"/>
</dbReference>
<reference evidence="11" key="1">
    <citation type="submission" date="2017-02" db="UniProtKB">
        <authorList>
            <consortium name="WormBaseParasite"/>
        </authorList>
    </citation>
    <scope>IDENTIFICATION</scope>
</reference>